<feature type="region of interest" description="Disordered" evidence="1">
    <location>
        <begin position="837"/>
        <end position="893"/>
    </location>
</feature>
<keyword evidence="2" id="KW-0812">Transmembrane</keyword>
<evidence type="ECO:0000313" key="4">
    <source>
        <dbReference type="EMBL" id="KAK0663497.1"/>
    </source>
</evidence>
<dbReference type="PANTHER" id="PTHR35152:SF1">
    <property type="entry name" value="DOMAIN SIGNALLING PROTEIN, PUTATIVE (AFU_ORTHOLOGUE AFUA_5G11310)-RELATED"/>
    <property type="match status" value="1"/>
</dbReference>
<gene>
    <name evidence="4" type="ORF">QBC41DRAFT_329128</name>
</gene>
<comment type="caution">
    <text evidence="4">The sequence shown here is derived from an EMBL/GenBank/DDBJ whole genome shotgun (WGS) entry which is preliminary data.</text>
</comment>
<keyword evidence="5" id="KW-1185">Reference proteome</keyword>
<evidence type="ECO:0000259" key="3">
    <source>
        <dbReference type="PROSITE" id="PS50924"/>
    </source>
</evidence>
<dbReference type="PANTHER" id="PTHR35152">
    <property type="entry name" value="DOMAIN SIGNALLING PROTEIN, PUTATIVE (AFU_ORTHOLOGUE AFUA_5G11310)-RELATED"/>
    <property type="match status" value="1"/>
</dbReference>
<feature type="region of interest" description="Disordered" evidence="1">
    <location>
        <begin position="791"/>
        <end position="824"/>
    </location>
</feature>
<name>A0AA39Z3J4_9PEZI</name>
<feature type="transmembrane region" description="Helical" evidence="2">
    <location>
        <begin position="162"/>
        <end position="183"/>
    </location>
</feature>
<organism evidence="4 5">
    <name type="scientific">Cercophora samala</name>
    <dbReference type="NCBI Taxonomy" id="330535"/>
    <lineage>
        <taxon>Eukaryota</taxon>
        <taxon>Fungi</taxon>
        <taxon>Dikarya</taxon>
        <taxon>Ascomycota</taxon>
        <taxon>Pezizomycotina</taxon>
        <taxon>Sordariomycetes</taxon>
        <taxon>Sordariomycetidae</taxon>
        <taxon>Sordariales</taxon>
        <taxon>Lasiosphaeriaceae</taxon>
        <taxon>Cercophora</taxon>
    </lineage>
</organism>
<feature type="compositionally biased region" description="Low complexity" evidence="1">
    <location>
        <begin position="919"/>
        <end position="929"/>
    </location>
</feature>
<dbReference type="EMBL" id="JAULSY010000128">
    <property type="protein sequence ID" value="KAK0663497.1"/>
    <property type="molecule type" value="Genomic_DNA"/>
</dbReference>
<keyword evidence="2" id="KW-0472">Membrane</keyword>
<accession>A0AA39Z3J4</accession>
<feature type="transmembrane region" description="Helical" evidence="2">
    <location>
        <begin position="302"/>
        <end position="327"/>
    </location>
</feature>
<feature type="compositionally biased region" description="Polar residues" evidence="1">
    <location>
        <begin position="839"/>
        <end position="855"/>
    </location>
</feature>
<evidence type="ECO:0000256" key="2">
    <source>
        <dbReference type="SAM" id="Phobius"/>
    </source>
</evidence>
<dbReference type="Proteomes" id="UP001174997">
    <property type="component" value="Unassembled WGS sequence"/>
</dbReference>
<keyword evidence="2" id="KW-1133">Transmembrane helix</keyword>
<feature type="region of interest" description="Disordered" evidence="1">
    <location>
        <begin position="919"/>
        <end position="959"/>
    </location>
</feature>
<dbReference type="PROSITE" id="PS50924">
    <property type="entry name" value="MHYT"/>
    <property type="match status" value="1"/>
</dbReference>
<feature type="transmembrane region" description="Helical" evidence="2">
    <location>
        <begin position="235"/>
        <end position="256"/>
    </location>
</feature>
<reference evidence="4" key="1">
    <citation type="submission" date="2023-06" db="EMBL/GenBank/DDBJ databases">
        <title>Genome-scale phylogeny and comparative genomics of the fungal order Sordariales.</title>
        <authorList>
            <consortium name="Lawrence Berkeley National Laboratory"/>
            <person name="Hensen N."/>
            <person name="Bonometti L."/>
            <person name="Westerberg I."/>
            <person name="Brannstrom I.O."/>
            <person name="Guillou S."/>
            <person name="Cros-Aarteil S."/>
            <person name="Calhoun S."/>
            <person name="Haridas S."/>
            <person name="Kuo A."/>
            <person name="Mondo S."/>
            <person name="Pangilinan J."/>
            <person name="Riley R."/>
            <person name="Labutti K."/>
            <person name="Andreopoulos B."/>
            <person name="Lipzen A."/>
            <person name="Chen C."/>
            <person name="Yanf M."/>
            <person name="Daum C."/>
            <person name="Ng V."/>
            <person name="Clum A."/>
            <person name="Steindorff A."/>
            <person name="Ohm R."/>
            <person name="Martin F."/>
            <person name="Silar P."/>
            <person name="Natvig D."/>
            <person name="Lalanne C."/>
            <person name="Gautier V."/>
            <person name="Ament-Velasquez S.L."/>
            <person name="Kruys A."/>
            <person name="Hutchinson M.I."/>
            <person name="Powell A.J."/>
            <person name="Barry K."/>
            <person name="Miller A.N."/>
            <person name="Grigoriev I.V."/>
            <person name="Debuchy R."/>
            <person name="Gladieux P."/>
            <person name="Thoren M.H."/>
            <person name="Johannesson H."/>
        </authorList>
    </citation>
    <scope>NUCLEOTIDE SEQUENCE</scope>
    <source>
        <strain evidence="4">CBS 307.81</strain>
    </source>
</reference>
<feature type="transmembrane region" description="Helical" evidence="2">
    <location>
        <begin position="122"/>
        <end position="142"/>
    </location>
</feature>
<proteinExistence type="predicted"/>
<feature type="transmembrane region" description="Helical" evidence="2">
    <location>
        <begin position="89"/>
        <end position="110"/>
    </location>
</feature>
<dbReference type="InterPro" id="IPR005330">
    <property type="entry name" value="MHYT_dom"/>
</dbReference>
<dbReference type="Pfam" id="PF03707">
    <property type="entry name" value="MHYT"/>
    <property type="match status" value="2"/>
</dbReference>
<dbReference type="AlphaFoldDB" id="A0AA39Z3J4"/>
<evidence type="ECO:0000256" key="1">
    <source>
        <dbReference type="SAM" id="MobiDB-lite"/>
    </source>
</evidence>
<protein>
    <recommendedName>
        <fullName evidence="3">MHYT domain-containing protein</fullName>
    </recommendedName>
</protein>
<sequence>MYVEGTAPDLPPDPTHWDLFSILPAPGSITQSRLMQSLVQLPVRVGFNSNVDIISSRAAAMSPAMDSAAYDAGLAQYIGRPVPYQFDPALLTLSYVVSLVGAASTLELINRRTSRKGYYNNLLLLAASVTMGGVSIWCMHYIGNRATSLLDGQPELQVVYSVRVTVASFFVPILVLLAAFFVVTSTRNASGVNWWRIAVSGMLSGGAICGMHYLGNASISNYHCSYHPANVVGSAVIAVAASTVALALFFVFRAAWTNSWWKRTGCAIVLAGAVSGMHWCGAVGTTYRLVHLGSSSEMGARNVTVIVISCLSVAACAVMAGTAIYSARVRQSYASKAQRITLAAAVFDAQGRILVSPDGALPSEEITSKFLQKTQNDVFSVAHPLFHWVFQASRNWSSVTVLLGKMRNHLAELPHHGRNVRTGISLVDDDGHVIDNYDVIFRELFCLAAAGLADKMNENLTDAGILWDEILSTGGQPDAVSLHSNSTGKTQGPVPIMTRDADMAEKGITIHRHNHGSLMCLVRTVDNPRVMDRLEASGYCFADPHQVAHLIGAKMQIRTTHLEQKLASMKEYAHGTMLDPGVHVGLFAVRTQVDSHHGHGFDILVRKQARNLLPSVEMPLDRLEPVHLEFLRQLNGLSVHAILQRLRRVEDIPPRSAAFAALLSDAVRDLRTATNDKILDDAKLISRVAQVPCRSPAGSMATRLTTCSLITFSIMIPIHVRVKIPDYVFVPLYFFKTQQLVYANSPHAAAFARNVHRELSPVLHSASNATSAKLIPPNSISSMLPSKIVSRFRRHRRPSLETRQARASKLVSSSRECMAPVTPSNNPSVVSLGLYRGASSINGQDPDTDQLSDSTLAPDRPQHRQRPTYDQQRATGPKLNVQPNHCNGNQHKHSKSFGGMGIMISQEVTVDVDATAATARPRSPAVATAEEVERHDNSKMIDETDQNPTPASPKTPGRKNGTFVQEIELENVTSVLNLNGGTGFSTARVEVKKDGDAAETQTFVDELFSGCLALAKY</sequence>
<evidence type="ECO:0000313" key="5">
    <source>
        <dbReference type="Proteomes" id="UP001174997"/>
    </source>
</evidence>
<feature type="domain" description="MHYT" evidence="3">
    <location>
        <begin position="86"/>
        <end position="288"/>
    </location>
</feature>
<feature type="transmembrane region" description="Helical" evidence="2">
    <location>
        <begin position="195"/>
        <end position="215"/>
    </location>
</feature>
<feature type="compositionally biased region" description="Basic and acidic residues" evidence="1">
    <location>
        <begin position="931"/>
        <end position="942"/>
    </location>
</feature>